<evidence type="ECO:0000256" key="5">
    <source>
        <dbReference type="SAM" id="SignalP"/>
    </source>
</evidence>
<protein>
    <recommendedName>
        <fullName evidence="8">Glycoside hydrolase family 5 domain-containing protein</fullName>
    </recommendedName>
</protein>
<comment type="caution">
    <text evidence="6">The sequence shown here is derived from an EMBL/GenBank/DDBJ whole genome shotgun (WGS) entry which is preliminary data.</text>
</comment>
<evidence type="ECO:0008006" key="8">
    <source>
        <dbReference type="Google" id="ProtNLM"/>
    </source>
</evidence>
<evidence type="ECO:0000313" key="6">
    <source>
        <dbReference type="EMBL" id="GHJ89800.1"/>
    </source>
</evidence>
<keyword evidence="3" id="KW-0326">Glycosidase</keyword>
<evidence type="ECO:0000256" key="3">
    <source>
        <dbReference type="ARBA" id="ARBA00023295"/>
    </source>
</evidence>
<accession>A0A8H3YHB7</accession>
<feature type="signal peptide" evidence="5">
    <location>
        <begin position="1"/>
        <end position="20"/>
    </location>
</feature>
<dbReference type="GO" id="GO:0009986">
    <property type="term" value="C:cell surface"/>
    <property type="evidence" value="ECO:0007669"/>
    <property type="project" value="TreeGrafter"/>
</dbReference>
<feature type="region of interest" description="Disordered" evidence="4">
    <location>
        <begin position="113"/>
        <end position="137"/>
    </location>
</feature>
<evidence type="ECO:0000313" key="7">
    <source>
        <dbReference type="Proteomes" id="UP000620104"/>
    </source>
</evidence>
<dbReference type="EMBL" id="BLZA01000049">
    <property type="protein sequence ID" value="GHJ89800.1"/>
    <property type="molecule type" value="Genomic_DNA"/>
</dbReference>
<dbReference type="PANTHER" id="PTHR31297">
    <property type="entry name" value="GLUCAN ENDO-1,6-BETA-GLUCOSIDASE B"/>
    <property type="match status" value="1"/>
</dbReference>
<dbReference type="GO" id="GO:0009251">
    <property type="term" value="P:glucan catabolic process"/>
    <property type="evidence" value="ECO:0007669"/>
    <property type="project" value="TreeGrafter"/>
</dbReference>
<dbReference type="InterPro" id="IPR018087">
    <property type="entry name" value="Glyco_hydro_5_CS"/>
</dbReference>
<dbReference type="PANTHER" id="PTHR31297:SF43">
    <property type="entry name" value="GLUCAN 1,3-BETA-GLUCOSIDASE 3"/>
    <property type="match status" value="1"/>
</dbReference>
<feature type="chain" id="PRO_5034005325" description="Glycoside hydrolase family 5 domain-containing protein" evidence="5">
    <location>
        <begin position="21"/>
        <end position="707"/>
    </location>
</feature>
<keyword evidence="2" id="KW-0378">Hydrolase</keyword>
<dbReference type="InterPro" id="IPR017853">
    <property type="entry name" value="GH"/>
</dbReference>
<dbReference type="AlphaFoldDB" id="A0A8H3YHB7"/>
<dbReference type="Gene3D" id="3.20.20.80">
    <property type="entry name" value="Glycosidases"/>
    <property type="match status" value="1"/>
</dbReference>
<evidence type="ECO:0000256" key="4">
    <source>
        <dbReference type="SAM" id="MobiDB-lite"/>
    </source>
</evidence>
<keyword evidence="5" id="KW-0732">Signal</keyword>
<dbReference type="PROSITE" id="PS00659">
    <property type="entry name" value="GLYCOSYL_HYDROL_F5"/>
    <property type="match status" value="1"/>
</dbReference>
<dbReference type="SUPFAM" id="SSF51445">
    <property type="entry name" value="(Trans)glycosidases"/>
    <property type="match status" value="1"/>
</dbReference>
<dbReference type="Proteomes" id="UP000620104">
    <property type="component" value="Unassembled WGS sequence"/>
</dbReference>
<name>A0A8H3YHB7_9TREE</name>
<reference evidence="6" key="1">
    <citation type="submission" date="2020-07" db="EMBL/GenBank/DDBJ databases">
        <title>Draft Genome Sequence of a Deep-Sea Yeast, Naganishia (Cryptococcus) liquefaciens strain N6.</title>
        <authorList>
            <person name="Han Y.W."/>
            <person name="Kajitani R."/>
            <person name="Morimoto H."/>
            <person name="Parhat M."/>
            <person name="Tsubouchi H."/>
            <person name="Bakenova O."/>
            <person name="Ogata M."/>
            <person name="Argunhan B."/>
            <person name="Aoki R."/>
            <person name="Kajiwara S."/>
            <person name="Itoh T."/>
            <person name="Iwasaki H."/>
        </authorList>
    </citation>
    <scope>NUCLEOTIDE SEQUENCE</scope>
    <source>
        <strain evidence="6">N6</strain>
    </source>
</reference>
<comment type="similarity">
    <text evidence="1">Belongs to the glycosyl hydrolase 5 (cellulase A) family.</text>
</comment>
<dbReference type="InterPro" id="IPR050386">
    <property type="entry name" value="Glycosyl_hydrolase_5"/>
</dbReference>
<dbReference type="GO" id="GO:0046557">
    <property type="term" value="F:glucan endo-1,6-beta-glucosidase activity"/>
    <property type="evidence" value="ECO:0007669"/>
    <property type="project" value="TreeGrafter"/>
</dbReference>
<gene>
    <name evidence="6" type="ORF">NliqN6_6202</name>
</gene>
<proteinExistence type="inferred from homology"/>
<evidence type="ECO:0000256" key="1">
    <source>
        <dbReference type="ARBA" id="ARBA00005641"/>
    </source>
</evidence>
<sequence length="707" mass="78803">MRLVPCLILLPSFAAISSLSQNVGSPSRPLPILEPLATFRDRWNTNDCRDLLSADVGGWRKCCVPLNSAEQVPSNCRSPTALKAKLSDQEDFDEQDFTKGWTVPAVETERLTETPSDALTASYHEPPTSTEKRTASAVPVVGSTTGALLTGDILSQAPPVPTMLTAQLTTSIDSGAVTDDGYRAEGGSVTSTAPAGQLIASQIDGSPTDTPTSYTASEEFQTVLHPDDNPPPSDDILTISSDIYRHRAQSAVNLGFWFVAEQYGTPEYFRGCATNDTAEYNIAEGCAKEYMEDFWSSFITEKDFAVMAELGINTIGYWSVGKENCHCEKTPFWPFIDKYASQWSYVLKAIAWAAKYNIGVLVDFHAAEGSQNGWDHSGVHSRQPLFLTDPANMEHTTEILIWIAQQIKDMPNIVGLQLLNEPYPDTPEIIDPWYESTMAALKTILGDDFPFYVFGNNANRAAWVKRQTGFVVMDFHLYFLWNARIGAMTVEELISRMSTYYGPLLDSFGPNLIVNFHVIDFSRTRADTPMKRLLGGLDWRMGLYTQQPINQLAGLYQVLRCSGVALLNRASVAGWHYWSWKTEGNYNSTWSFLSSTGGSNGLRRAQSDQRELLIPPAHQPDFFIDTTVASGPAKNDLFEKRSLLALENPEALAIWEQGCETAQHFARFGSRLGFSRQWVRRWRLDTPQSEQEYHEHFSRGLQDCAST</sequence>
<dbReference type="OrthoDB" id="1887033at2759"/>
<keyword evidence="7" id="KW-1185">Reference proteome</keyword>
<dbReference type="GO" id="GO:0005576">
    <property type="term" value="C:extracellular region"/>
    <property type="evidence" value="ECO:0007669"/>
    <property type="project" value="TreeGrafter"/>
</dbReference>
<organism evidence="6 7">
    <name type="scientific">Naganishia liquefaciens</name>
    <dbReference type="NCBI Taxonomy" id="104408"/>
    <lineage>
        <taxon>Eukaryota</taxon>
        <taxon>Fungi</taxon>
        <taxon>Dikarya</taxon>
        <taxon>Basidiomycota</taxon>
        <taxon>Agaricomycotina</taxon>
        <taxon>Tremellomycetes</taxon>
        <taxon>Filobasidiales</taxon>
        <taxon>Filobasidiaceae</taxon>
        <taxon>Naganishia</taxon>
    </lineage>
</organism>
<evidence type="ECO:0000256" key="2">
    <source>
        <dbReference type="ARBA" id="ARBA00022801"/>
    </source>
</evidence>